<feature type="compositionally biased region" description="Polar residues" evidence="1">
    <location>
        <begin position="48"/>
        <end position="57"/>
    </location>
</feature>
<proteinExistence type="predicted"/>
<sequence length="165" mass="17833">MPLLRPSTMFRSAVLRPAFYTAPRARMQVRFATQDYGSGEGNPRGAKPQQQGANPSESLEHPGPPPPKVAEGQSSSSPNNDDTKEASKSSGSSSSGKSTSEKEVRGAQPKILNDSSPPKSEQDESVKKHNEEMDQRADRAHEQIDKEGSGEKVAPSFWAGEFYCA</sequence>
<dbReference type="EMBL" id="ML977591">
    <property type="protein sequence ID" value="KAF2000116.1"/>
    <property type="molecule type" value="Genomic_DNA"/>
</dbReference>
<reference evidence="2" key="1">
    <citation type="journal article" date="2020" name="Stud. Mycol.">
        <title>101 Dothideomycetes genomes: a test case for predicting lifestyles and emergence of pathogens.</title>
        <authorList>
            <person name="Haridas S."/>
            <person name="Albert R."/>
            <person name="Binder M."/>
            <person name="Bloem J."/>
            <person name="Labutti K."/>
            <person name="Salamov A."/>
            <person name="Andreopoulos B."/>
            <person name="Baker S."/>
            <person name="Barry K."/>
            <person name="Bills G."/>
            <person name="Bluhm B."/>
            <person name="Cannon C."/>
            <person name="Castanera R."/>
            <person name="Culley D."/>
            <person name="Daum C."/>
            <person name="Ezra D."/>
            <person name="Gonzalez J."/>
            <person name="Henrissat B."/>
            <person name="Kuo A."/>
            <person name="Liang C."/>
            <person name="Lipzen A."/>
            <person name="Lutzoni F."/>
            <person name="Magnuson J."/>
            <person name="Mondo S."/>
            <person name="Nolan M."/>
            <person name="Ohm R."/>
            <person name="Pangilinan J."/>
            <person name="Park H.-J."/>
            <person name="Ramirez L."/>
            <person name="Alfaro M."/>
            <person name="Sun H."/>
            <person name="Tritt A."/>
            <person name="Yoshinaga Y."/>
            <person name="Zwiers L.-H."/>
            <person name="Turgeon B."/>
            <person name="Goodwin S."/>
            <person name="Spatafora J."/>
            <person name="Crous P."/>
            <person name="Grigoriev I."/>
        </authorList>
    </citation>
    <scope>NUCLEOTIDE SEQUENCE</scope>
    <source>
        <strain evidence="2">CBS 123094</strain>
    </source>
</reference>
<evidence type="ECO:0000256" key="1">
    <source>
        <dbReference type="SAM" id="MobiDB-lite"/>
    </source>
</evidence>
<dbReference type="AlphaFoldDB" id="A0A6A5WRA3"/>
<keyword evidence="3" id="KW-1185">Reference proteome</keyword>
<organism evidence="2 3">
    <name type="scientific">Amniculicola lignicola CBS 123094</name>
    <dbReference type="NCBI Taxonomy" id="1392246"/>
    <lineage>
        <taxon>Eukaryota</taxon>
        <taxon>Fungi</taxon>
        <taxon>Dikarya</taxon>
        <taxon>Ascomycota</taxon>
        <taxon>Pezizomycotina</taxon>
        <taxon>Dothideomycetes</taxon>
        <taxon>Pleosporomycetidae</taxon>
        <taxon>Pleosporales</taxon>
        <taxon>Amniculicolaceae</taxon>
        <taxon>Amniculicola</taxon>
    </lineage>
</organism>
<protein>
    <submittedName>
        <fullName evidence="2">Uncharacterized protein</fullName>
    </submittedName>
</protein>
<dbReference type="OrthoDB" id="5334244at2759"/>
<feature type="region of interest" description="Disordered" evidence="1">
    <location>
        <begin position="31"/>
        <end position="165"/>
    </location>
</feature>
<feature type="compositionally biased region" description="Basic and acidic residues" evidence="1">
    <location>
        <begin position="120"/>
        <end position="150"/>
    </location>
</feature>
<gene>
    <name evidence="2" type="ORF">P154DRAFT_545959</name>
</gene>
<feature type="compositionally biased region" description="Low complexity" evidence="1">
    <location>
        <begin position="88"/>
        <end position="98"/>
    </location>
</feature>
<dbReference type="Proteomes" id="UP000799779">
    <property type="component" value="Unassembled WGS sequence"/>
</dbReference>
<evidence type="ECO:0000313" key="2">
    <source>
        <dbReference type="EMBL" id="KAF2000116.1"/>
    </source>
</evidence>
<accession>A0A6A5WRA3</accession>
<evidence type="ECO:0000313" key="3">
    <source>
        <dbReference type="Proteomes" id="UP000799779"/>
    </source>
</evidence>
<name>A0A6A5WRA3_9PLEO</name>